<comment type="similarity">
    <text evidence="2">Belongs to the EamA transporter family.</text>
</comment>
<evidence type="ECO:0000256" key="3">
    <source>
        <dbReference type="ARBA" id="ARBA00022475"/>
    </source>
</evidence>
<reference evidence="10" key="1">
    <citation type="journal article" date="2021" name="PeerJ">
        <title>Extensive microbial diversity within the chicken gut microbiome revealed by metagenomics and culture.</title>
        <authorList>
            <person name="Gilroy R."/>
            <person name="Ravi A."/>
            <person name="Getino M."/>
            <person name="Pursley I."/>
            <person name="Horton D.L."/>
            <person name="Alikhan N.F."/>
            <person name="Baker D."/>
            <person name="Gharbi K."/>
            <person name="Hall N."/>
            <person name="Watson M."/>
            <person name="Adriaenssens E.M."/>
            <person name="Foster-Nyarko E."/>
            <person name="Jarju S."/>
            <person name="Secka A."/>
            <person name="Antonio M."/>
            <person name="Oren A."/>
            <person name="Chaudhuri R.R."/>
            <person name="La Ragione R."/>
            <person name="Hildebrand F."/>
            <person name="Pallen M.J."/>
        </authorList>
    </citation>
    <scope>NUCLEOTIDE SEQUENCE</scope>
    <source>
        <strain evidence="10">CHK179-28034</strain>
    </source>
</reference>
<keyword evidence="6 8" id="KW-0472">Membrane</keyword>
<organism evidence="10 11">
    <name type="scientific">Candidatus Anaerobutyricum stercoris</name>
    <dbReference type="NCBI Taxonomy" id="2838457"/>
    <lineage>
        <taxon>Bacteria</taxon>
        <taxon>Bacillati</taxon>
        <taxon>Bacillota</taxon>
        <taxon>Clostridia</taxon>
        <taxon>Lachnospirales</taxon>
        <taxon>Lachnospiraceae</taxon>
        <taxon>Anaerobutyricum</taxon>
    </lineage>
</organism>
<dbReference type="InterPro" id="IPR000620">
    <property type="entry name" value="EamA_dom"/>
</dbReference>
<feature type="transmembrane region" description="Helical" evidence="8">
    <location>
        <begin position="217"/>
        <end position="241"/>
    </location>
</feature>
<accession>A0A9D2EMT3</accession>
<dbReference type="EMBL" id="DXBR01000092">
    <property type="protein sequence ID" value="HIZ40260.1"/>
    <property type="molecule type" value="Genomic_DNA"/>
</dbReference>
<proteinExistence type="inferred from homology"/>
<keyword evidence="3" id="KW-1003">Cell membrane</keyword>
<feature type="transmembrane region" description="Helical" evidence="8">
    <location>
        <begin position="12"/>
        <end position="33"/>
    </location>
</feature>
<dbReference type="GO" id="GO:0005886">
    <property type="term" value="C:plasma membrane"/>
    <property type="evidence" value="ECO:0007669"/>
    <property type="project" value="UniProtKB-SubCell"/>
</dbReference>
<dbReference type="SUPFAM" id="SSF103481">
    <property type="entry name" value="Multidrug resistance efflux transporter EmrE"/>
    <property type="match status" value="2"/>
</dbReference>
<evidence type="ECO:0000256" key="2">
    <source>
        <dbReference type="ARBA" id="ARBA00007362"/>
    </source>
</evidence>
<evidence type="ECO:0000313" key="10">
    <source>
        <dbReference type="EMBL" id="HIZ40260.1"/>
    </source>
</evidence>
<evidence type="ECO:0000313" key="11">
    <source>
        <dbReference type="Proteomes" id="UP000824049"/>
    </source>
</evidence>
<comment type="subcellular location">
    <subcellularLocation>
        <location evidence="1">Cell membrane</location>
        <topology evidence="1">Multi-pass membrane protein</topology>
    </subcellularLocation>
</comment>
<evidence type="ECO:0000259" key="9">
    <source>
        <dbReference type="Pfam" id="PF00892"/>
    </source>
</evidence>
<dbReference type="PANTHER" id="PTHR32322:SF18">
    <property type="entry name" value="S-ADENOSYLMETHIONINE_S-ADENOSYLHOMOCYSTEINE TRANSPORTER"/>
    <property type="match status" value="1"/>
</dbReference>
<feature type="transmembrane region" description="Helical" evidence="8">
    <location>
        <begin position="278"/>
        <end position="295"/>
    </location>
</feature>
<keyword evidence="5 8" id="KW-1133">Transmembrane helix</keyword>
<evidence type="ECO:0000256" key="4">
    <source>
        <dbReference type="ARBA" id="ARBA00022692"/>
    </source>
</evidence>
<protein>
    <submittedName>
        <fullName evidence="10">DMT family transporter</fullName>
    </submittedName>
</protein>
<dbReference type="InterPro" id="IPR037185">
    <property type="entry name" value="EmrE-like"/>
</dbReference>
<dbReference type="Proteomes" id="UP000824049">
    <property type="component" value="Unassembled WGS sequence"/>
</dbReference>
<feature type="transmembrane region" description="Helical" evidence="8">
    <location>
        <begin position="106"/>
        <end position="125"/>
    </location>
</feature>
<evidence type="ECO:0000256" key="1">
    <source>
        <dbReference type="ARBA" id="ARBA00004651"/>
    </source>
</evidence>
<evidence type="ECO:0000256" key="6">
    <source>
        <dbReference type="ARBA" id="ARBA00023136"/>
    </source>
</evidence>
<evidence type="ECO:0000256" key="7">
    <source>
        <dbReference type="SAM" id="MobiDB-lite"/>
    </source>
</evidence>
<reference evidence="10" key="2">
    <citation type="submission" date="2021-04" db="EMBL/GenBank/DDBJ databases">
        <authorList>
            <person name="Gilroy R."/>
        </authorList>
    </citation>
    <scope>NUCLEOTIDE SEQUENCE</scope>
    <source>
        <strain evidence="10">CHK179-28034</strain>
    </source>
</reference>
<feature type="transmembrane region" description="Helical" evidence="8">
    <location>
        <begin position="157"/>
        <end position="179"/>
    </location>
</feature>
<dbReference type="Pfam" id="PF00892">
    <property type="entry name" value="EamA"/>
    <property type="match status" value="2"/>
</dbReference>
<feature type="transmembrane region" description="Helical" evidence="8">
    <location>
        <begin position="191"/>
        <end position="211"/>
    </location>
</feature>
<dbReference type="InterPro" id="IPR050638">
    <property type="entry name" value="AA-Vitamin_Transporters"/>
</dbReference>
<sequence length="322" mass="34002">MTQKKRQIRGVILTLTGGAAWGFSGTCGQYIFANSQMESGMLAAIRMLGAGVILLLFTLFAKKKETFAVWKKPAEAVRLVIFAVGGLMFSQFAYLTAISYSNSGTATVFQNTGIILVMIISCILARRLPRGKEITAAVLTLIGVVLLATHGRLDGLVISGGALTWGGLAALALVTYTLLPGQLLKKWGTPLVNGFAMLIGGIVLAVAFRIWEESWDFELHIVLALLAMVILGTVIAFSFYLQGVADIGPVKASMLACIEPVVATVISALWLGTEFAPIDLLGFALIIGGCLLVSMSGEKDAQADAEDAPESSRAVVSGADTE</sequence>
<feature type="domain" description="EamA" evidence="9">
    <location>
        <begin position="164"/>
        <end position="295"/>
    </location>
</feature>
<feature type="domain" description="EamA" evidence="9">
    <location>
        <begin position="9"/>
        <end position="148"/>
    </location>
</feature>
<feature type="region of interest" description="Disordered" evidence="7">
    <location>
        <begin position="302"/>
        <end position="322"/>
    </location>
</feature>
<feature type="transmembrane region" description="Helical" evidence="8">
    <location>
        <begin position="134"/>
        <end position="151"/>
    </location>
</feature>
<evidence type="ECO:0000256" key="5">
    <source>
        <dbReference type="ARBA" id="ARBA00022989"/>
    </source>
</evidence>
<keyword evidence="4 8" id="KW-0812">Transmembrane</keyword>
<name>A0A9D2EMT3_9FIRM</name>
<feature type="transmembrane region" description="Helical" evidence="8">
    <location>
        <begin position="39"/>
        <end position="59"/>
    </location>
</feature>
<feature type="transmembrane region" description="Helical" evidence="8">
    <location>
        <begin position="253"/>
        <end position="272"/>
    </location>
</feature>
<comment type="caution">
    <text evidence="10">The sequence shown here is derived from an EMBL/GenBank/DDBJ whole genome shotgun (WGS) entry which is preliminary data.</text>
</comment>
<feature type="transmembrane region" description="Helical" evidence="8">
    <location>
        <begin position="79"/>
        <end position="100"/>
    </location>
</feature>
<dbReference type="AlphaFoldDB" id="A0A9D2EMT3"/>
<evidence type="ECO:0000256" key="8">
    <source>
        <dbReference type="SAM" id="Phobius"/>
    </source>
</evidence>
<gene>
    <name evidence="10" type="ORF">H9968_10165</name>
</gene>
<dbReference type="PANTHER" id="PTHR32322">
    <property type="entry name" value="INNER MEMBRANE TRANSPORTER"/>
    <property type="match status" value="1"/>
</dbReference>